<reference evidence="15 16" key="1">
    <citation type="submission" date="2018-07" db="EMBL/GenBank/DDBJ databases">
        <title>Genomic Encyclopedia of Type Strains, Phase III (KMG-III): the genomes of soil and plant-associated and newly described type strains.</title>
        <authorList>
            <person name="Whitman W."/>
        </authorList>
    </citation>
    <scope>NUCLEOTIDE SEQUENCE [LARGE SCALE GENOMIC DNA]</scope>
    <source>
        <strain evidence="15 16">CECT 7506</strain>
    </source>
</reference>
<sequence length="314" mass="34753">MLQIIKKRALQLIIVLFFLSLLTFVLMKLAPGDPVLLMLEADTFAVTQEDEDALRKELGFDKPVIVQYGMWLLQLLKFDLGYSYLKGKPVLEEIMYRLPATLQLTAGGLFVMVLIAVPLGTLSARYRGKLPDHFSRIFALTGASVPLFWMGLLLIYLFAYKLQWLPMMGKGTITQMILPSLTLGLGMAAEYSRLLRAGLLESLSEQYIRAARARGIAEWRVLSLHAMRAALLPVITVCGMSIGSLLAGSVVTETLFSWPGLGTMAVSAIFERDYPIIQGFVLLTGLLVVGVNLLVDLSYGLLDPRIRKPKGELS</sequence>
<dbReference type="Proteomes" id="UP000252415">
    <property type="component" value="Unassembled WGS sequence"/>
</dbReference>
<dbReference type="AlphaFoldDB" id="A0A368VPF4"/>
<feature type="transmembrane region" description="Helical" evidence="13">
    <location>
        <begin position="230"/>
        <end position="256"/>
    </location>
</feature>
<dbReference type="Pfam" id="PF00528">
    <property type="entry name" value="BPD_transp_1"/>
    <property type="match status" value="1"/>
</dbReference>
<dbReference type="CDD" id="cd06261">
    <property type="entry name" value="TM_PBP2"/>
    <property type="match status" value="1"/>
</dbReference>
<name>A0A368VPF4_9BACL</name>
<evidence type="ECO:0000256" key="9">
    <source>
        <dbReference type="ARBA" id="ARBA00023136"/>
    </source>
</evidence>
<dbReference type="Gene3D" id="1.10.3720.10">
    <property type="entry name" value="MetI-like"/>
    <property type="match status" value="1"/>
</dbReference>
<evidence type="ECO:0000256" key="4">
    <source>
        <dbReference type="ARBA" id="ARBA00022596"/>
    </source>
</evidence>
<feature type="transmembrane region" description="Helical" evidence="13">
    <location>
        <begin position="137"/>
        <end position="160"/>
    </location>
</feature>
<dbReference type="PROSITE" id="PS50928">
    <property type="entry name" value="ABC_TM1"/>
    <property type="match status" value="1"/>
</dbReference>
<comment type="similarity">
    <text evidence="10">Belongs to the binding-protein-dependent transport system permease family. OppBC subfamily.</text>
</comment>
<dbReference type="SUPFAM" id="SSF161098">
    <property type="entry name" value="MetI-like"/>
    <property type="match status" value="1"/>
</dbReference>
<dbReference type="EMBL" id="QPJD01000021">
    <property type="protein sequence ID" value="RCW41739.1"/>
    <property type="molecule type" value="Genomic_DNA"/>
</dbReference>
<accession>A0A368VPF4</accession>
<feature type="transmembrane region" description="Helical" evidence="13">
    <location>
        <begin position="12"/>
        <end position="30"/>
    </location>
</feature>
<comment type="subunit">
    <text evidence="11">The complex is composed of two ATP-binding proteins (NikD and NikE), two transmembrane proteins (NikB and NikC) and a solute-binding protein (NikA).</text>
</comment>
<dbReference type="PANTHER" id="PTHR43163">
    <property type="entry name" value="DIPEPTIDE TRANSPORT SYSTEM PERMEASE PROTEIN DPPB-RELATED"/>
    <property type="match status" value="1"/>
</dbReference>
<dbReference type="InterPro" id="IPR035906">
    <property type="entry name" value="MetI-like_sf"/>
</dbReference>
<dbReference type="InterPro" id="IPR000515">
    <property type="entry name" value="MetI-like"/>
</dbReference>
<feature type="transmembrane region" description="Helical" evidence="13">
    <location>
        <begin position="276"/>
        <end position="302"/>
    </location>
</feature>
<evidence type="ECO:0000256" key="10">
    <source>
        <dbReference type="ARBA" id="ARBA00024202"/>
    </source>
</evidence>
<dbReference type="InterPro" id="IPR045621">
    <property type="entry name" value="BPD_transp_1_N"/>
</dbReference>
<comment type="subcellular location">
    <subcellularLocation>
        <location evidence="1 13">Cell membrane</location>
        <topology evidence="1 13">Multi-pass membrane protein</topology>
    </subcellularLocation>
</comment>
<dbReference type="GO" id="GO:0005886">
    <property type="term" value="C:plasma membrane"/>
    <property type="evidence" value="ECO:0007669"/>
    <property type="project" value="UniProtKB-SubCell"/>
</dbReference>
<feature type="domain" description="ABC transmembrane type-1" evidence="14">
    <location>
        <begin position="98"/>
        <end position="295"/>
    </location>
</feature>
<evidence type="ECO:0000256" key="1">
    <source>
        <dbReference type="ARBA" id="ARBA00004651"/>
    </source>
</evidence>
<feature type="transmembrane region" description="Helical" evidence="13">
    <location>
        <begin position="97"/>
        <end position="117"/>
    </location>
</feature>
<evidence type="ECO:0000259" key="14">
    <source>
        <dbReference type="PROSITE" id="PS50928"/>
    </source>
</evidence>
<keyword evidence="5 13" id="KW-0812">Transmembrane</keyword>
<proteinExistence type="inferred from homology"/>
<evidence type="ECO:0000256" key="13">
    <source>
        <dbReference type="RuleBase" id="RU363032"/>
    </source>
</evidence>
<dbReference type="PANTHER" id="PTHR43163:SF6">
    <property type="entry name" value="DIPEPTIDE TRANSPORT SYSTEM PERMEASE PROTEIN DPPB-RELATED"/>
    <property type="match status" value="1"/>
</dbReference>
<keyword evidence="6 13" id="KW-1133">Transmembrane helix</keyword>
<evidence type="ECO:0000256" key="11">
    <source>
        <dbReference type="ARBA" id="ARBA00038669"/>
    </source>
</evidence>
<keyword evidence="3" id="KW-1003">Cell membrane</keyword>
<organism evidence="15 16">
    <name type="scientific">Paenibacillus prosopidis</name>
    <dbReference type="NCBI Taxonomy" id="630520"/>
    <lineage>
        <taxon>Bacteria</taxon>
        <taxon>Bacillati</taxon>
        <taxon>Bacillota</taxon>
        <taxon>Bacilli</taxon>
        <taxon>Bacillales</taxon>
        <taxon>Paenibacillaceae</taxon>
        <taxon>Paenibacillus</taxon>
    </lineage>
</organism>
<dbReference type="GO" id="GO:0015099">
    <property type="term" value="F:nickel cation transmembrane transporter activity"/>
    <property type="evidence" value="ECO:0007669"/>
    <property type="project" value="InterPro"/>
</dbReference>
<dbReference type="Pfam" id="PF19300">
    <property type="entry name" value="BPD_transp_1_N"/>
    <property type="match status" value="1"/>
</dbReference>
<evidence type="ECO:0000256" key="3">
    <source>
        <dbReference type="ARBA" id="ARBA00022475"/>
    </source>
</evidence>
<comment type="caution">
    <text evidence="15">The sequence shown here is derived from an EMBL/GenBank/DDBJ whole genome shotgun (WGS) entry which is preliminary data.</text>
</comment>
<gene>
    <name evidence="15" type="ORF">DFP97_12119</name>
</gene>
<keyword evidence="4" id="KW-0533">Nickel</keyword>
<evidence type="ECO:0000313" key="15">
    <source>
        <dbReference type="EMBL" id="RCW41739.1"/>
    </source>
</evidence>
<keyword evidence="2 13" id="KW-0813">Transport</keyword>
<dbReference type="InterPro" id="IPR050045">
    <property type="entry name" value="Opp2B"/>
</dbReference>
<evidence type="ECO:0000256" key="5">
    <source>
        <dbReference type="ARBA" id="ARBA00022692"/>
    </source>
</evidence>
<protein>
    <recommendedName>
        <fullName evidence="12">Nickel import system permease protein NikB</fullName>
    </recommendedName>
</protein>
<keyword evidence="16" id="KW-1185">Reference proteome</keyword>
<dbReference type="NCBIfam" id="NF045470">
    <property type="entry name" value="Opp2B"/>
    <property type="match status" value="1"/>
</dbReference>
<evidence type="ECO:0000256" key="8">
    <source>
        <dbReference type="ARBA" id="ARBA00023112"/>
    </source>
</evidence>
<evidence type="ECO:0000256" key="12">
    <source>
        <dbReference type="ARBA" id="ARBA00044774"/>
    </source>
</evidence>
<dbReference type="GO" id="GO:0071916">
    <property type="term" value="F:dipeptide transmembrane transporter activity"/>
    <property type="evidence" value="ECO:0007669"/>
    <property type="project" value="TreeGrafter"/>
</dbReference>
<keyword evidence="9 13" id="KW-0472">Membrane</keyword>
<evidence type="ECO:0000313" key="16">
    <source>
        <dbReference type="Proteomes" id="UP000252415"/>
    </source>
</evidence>
<evidence type="ECO:0000256" key="7">
    <source>
        <dbReference type="ARBA" id="ARBA00023065"/>
    </source>
</evidence>
<keyword evidence="7" id="KW-0406">Ion transport</keyword>
<evidence type="ECO:0000256" key="2">
    <source>
        <dbReference type="ARBA" id="ARBA00022448"/>
    </source>
</evidence>
<keyword evidence="8" id="KW-0921">Nickel transport</keyword>
<evidence type="ECO:0000256" key="6">
    <source>
        <dbReference type="ARBA" id="ARBA00022989"/>
    </source>
</evidence>